<name>A0ACC6AQK8_NITWI</name>
<organism evidence="1 2">
    <name type="scientific">Nitrobacter winogradskyi</name>
    <name type="common">Nitrobacter agilis</name>
    <dbReference type="NCBI Taxonomy" id="913"/>
    <lineage>
        <taxon>Bacteria</taxon>
        <taxon>Pseudomonadati</taxon>
        <taxon>Pseudomonadota</taxon>
        <taxon>Alphaproteobacteria</taxon>
        <taxon>Hyphomicrobiales</taxon>
        <taxon>Nitrobacteraceae</taxon>
        <taxon>Nitrobacter</taxon>
    </lineage>
</organism>
<evidence type="ECO:0000313" key="1">
    <source>
        <dbReference type="EMBL" id="MCP2001402.1"/>
    </source>
</evidence>
<proteinExistence type="predicted"/>
<keyword evidence="1" id="KW-0378">Hydrolase</keyword>
<keyword evidence="2" id="KW-1185">Reference proteome</keyword>
<gene>
    <name evidence="1" type="ORF">J2S34_003888</name>
</gene>
<dbReference type="EMBL" id="JALJZS010000006">
    <property type="protein sequence ID" value="MCP2001402.1"/>
    <property type="molecule type" value="Genomic_DNA"/>
</dbReference>
<dbReference type="Proteomes" id="UP001205486">
    <property type="component" value="Unassembled WGS sequence"/>
</dbReference>
<sequence length="875" mass="95009">MHTKLAGHMLRVDFARRSEIGVQVLTMGQLVARMAGGLLRPVDPDVLLETARAALSAVDMGELEPIKDLPGMPGAVAATLDKVWRANVRLSEFGHPRLAALARLEDEIVARLPASMKRPSELVELASQRLELAKSVIGPVEIHGHSEMSPCWRPFLGLLTEVVPVKWVAEARHAPPWLAGTKVVVETIKGTGTSVSVRSCANQQHEVIEAFRWMRSLLASGTPASEIAIVASSPGDYDDHVLAQASDSALPIHFVHGVKAVTVADGQAVAALAEILLKSISQERLKRYLSLARGTPALHKLFREWTRLVPSDAPLTTLERWEAAFKRVNPSDWPDGQNRSAEVMEVLRLLDGGADRADEVGETLLAGTQRSLWRRALIDGPAEALPVILGRLRVDDGVEPASNVLWTSAIALASSPRANVWLLGLNAGSWPRRILEDRLIPDHVLPIDELDPLPVADGDRRDFATIVASATNVVTSFSRRDVGGRLLGRSPLISAIKELHFDRARTPEHAFSEADRLLARPQEFAGMPIAVSALGCWRDWYRDDITPHDGLIAPGHERLRKLFERPMSATSLKLLLRDPLRFVWRYALGWKAPEEDDEPLSFSPLHFGNLVHASLRGAVDQLEVAGGLAGAGRAKLSAAVDSALAAAASDWESQLPIPPDVIWRDAIDGARSVSLAALSYSFPQLPGQRTWTEIPFGKSNVDDDDGRGLPWKREAPVEIPGTKLRIEGLIDRLDLSEDRSNARVIDYKTGKLNKKMSETTIKGGIELQRCLYAFAVKVLIGSGVAIDSALLFPKAPEGEGLYPLDDVDAALTKVAAAAALSHDILMSGFAAIGTDAKDTYNDLALALPASAGYLPRKMPLAQVRLGQAANVWSEP</sequence>
<comment type="caution">
    <text evidence="1">The sequence shown here is derived from an EMBL/GenBank/DDBJ whole genome shotgun (WGS) entry which is preliminary data.</text>
</comment>
<reference evidence="1" key="1">
    <citation type="submission" date="2022-03" db="EMBL/GenBank/DDBJ databases">
        <title>Interactions between chemoautotrophic and heterotrophic bacteria.</title>
        <authorList>
            <person name="Santoro A."/>
        </authorList>
    </citation>
    <scope>NUCLEOTIDE SEQUENCE</scope>
    <source>
        <strain evidence="1">Nb-106</strain>
    </source>
</reference>
<accession>A0ACC6AQK8</accession>
<protein>
    <submittedName>
        <fullName evidence="1">RecB family exonuclease</fullName>
    </submittedName>
</protein>
<keyword evidence="1" id="KW-0540">Nuclease</keyword>
<keyword evidence="1" id="KW-0269">Exonuclease</keyword>
<evidence type="ECO:0000313" key="2">
    <source>
        <dbReference type="Proteomes" id="UP001205486"/>
    </source>
</evidence>